<reference evidence="1" key="1">
    <citation type="journal article" date="2020" name="New Phytol.">
        <title>Comparative genomics reveals dynamic genome evolution in host specialist ectomycorrhizal fungi.</title>
        <authorList>
            <person name="Lofgren L.A."/>
            <person name="Nguyen N.H."/>
            <person name="Vilgalys R."/>
            <person name="Ruytinx J."/>
            <person name="Liao H.L."/>
            <person name="Branco S."/>
            <person name="Kuo A."/>
            <person name="LaButti K."/>
            <person name="Lipzen A."/>
            <person name="Andreopoulos W."/>
            <person name="Pangilinan J."/>
            <person name="Riley R."/>
            <person name="Hundley H."/>
            <person name="Na H."/>
            <person name="Barry K."/>
            <person name="Grigoriev I.V."/>
            <person name="Stajich J.E."/>
            <person name="Kennedy P.G."/>
        </authorList>
    </citation>
    <scope>NUCLEOTIDE SEQUENCE</scope>
    <source>
        <strain evidence="1">DOB743</strain>
    </source>
</reference>
<evidence type="ECO:0000313" key="1">
    <source>
        <dbReference type="EMBL" id="KAG1764264.1"/>
    </source>
</evidence>
<gene>
    <name evidence="1" type="ORF">EV702DRAFT_110566</name>
</gene>
<protein>
    <submittedName>
        <fullName evidence="1">Uncharacterized protein</fullName>
    </submittedName>
</protein>
<dbReference type="EMBL" id="JABBWD010000129">
    <property type="protein sequence ID" value="KAG1764264.1"/>
    <property type="molecule type" value="Genomic_DNA"/>
</dbReference>
<evidence type="ECO:0000313" key="2">
    <source>
        <dbReference type="Proteomes" id="UP000714275"/>
    </source>
</evidence>
<comment type="caution">
    <text evidence="1">The sequence shown here is derived from an EMBL/GenBank/DDBJ whole genome shotgun (WGS) entry which is preliminary data.</text>
</comment>
<name>A0A9P7CW02_9AGAM</name>
<dbReference type="Proteomes" id="UP000714275">
    <property type="component" value="Unassembled WGS sequence"/>
</dbReference>
<dbReference type="AlphaFoldDB" id="A0A9P7CW02"/>
<proteinExistence type="predicted"/>
<keyword evidence="2" id="KW-1185">Reference proteome</keyword>
<sequence length="196" mass="21746">MEGSAQRGTRPRRGKAGIHRAAVAQLAVSLESWRGRPACFGCHHLLASGSQRGIGWLFVALAPSSQHYCEVLCMQPPVCRQDSLIKMLVPTRHYVRDSLLPPDFTCLQKMRTFYYRTVDLCSKGRDRNADIFIPALLFGIPYGKPSLRATRGITALRSSTRPPDCSNLLPCPKHSYFSTGLMTRHKSSLPQASTMG</sequence>
<organism evidence="1 2">
    <name type="scientific">Suillus placidus</name>
    <dbReference type="NCBI Taxonomy" id="48579"/>
    <lineage>
        <taxon>Eukaryota</taxon>
        <taxon>Fungi</taxon>
        <taxon>Dikarya</taxon>
        <taxon>Basidiomycota</taxon>
        <taxon>Agaricomycotina</taxon>
        <taxon>Agaricomycetes</taxon>
        <taxon>Agaricomycetidae</taxon>
        <taxon>Boletales</taxon>
        <taxon>Suillineae</taxon>
        <taxon>Suillaceae</taxon>
        <taxon>Suillus</taxon>
    </lineage>
</organism>
<accession>A0A9P7CW02</accession>